<reference evidence="2 3" key="1">
    <citation type="journal article" date="2018" name="Elife">
        <title>Firefly genomes illuminate parallel origins of bioluminescence in beetles.</title>
        <authorList>
            <person name="Fallon T.R."/>
            <person name="Lower S.E."/>
            <person name="Chang C.H."/>
            <person name="Bessho-Uehara M."/>
            <person name="Martin G.J."/>
            <person name="Bewick A.J."/>
            <person name="Behringer M."/>
            <person name="Debat H.J."/>
            <person name="Wong I."/>
            <person name="Day J.C."/>
            <person name="Suvorov A."/>
            <person name="Silva C.J."/>
            <person name="Stanger-Hall K.F."/>
            <person name="Hall D.W."/>
            <person name="Schmitz R.J."/>
            <person name="Nelson D.R."/>
            <person name="Lewis S.M."/>
            <person name="Shigenobu S."/>
            <person name="Bybee S.M."/>
            <person name="Larracuente A.M."/>
            <person name="Oba Y."/>
            <person name="Weng J.K."/>
        </authorList>
    </citation>
    <scope>NUCLEOTIDE SEQUENCE [LARGE SCALE GENOMIC DNA]</scope>
    <source>
        <strain evidence="2">1611_PpyrPB1</strain>
        <tissue evidence="2">Whole body</tissue>
    </source>
</reference>
<dbReference type="InterPro" id="IPR000477">
    <property type="entry name" value="RT_dom"/>
</dbReference>
<keyword evidence="3" id="KW-1185">Reference proteome</keyword>
<proteinExistence type="predicted"/>
<comment type="caution">
    <text evidence="2">The sequence shown here is derived from an EMBL/GenBank/DDBJ whole genome shotgun (WGS) entry which is preliminary data.</text>
</comment>
<sequence>YYNSLKSRISICQHEFIHKRSTSTNLCSFYQFAVEILDNHGQVDVIYTDLSKAFDCISHSLLLTKLRIFGLSDCLLALLESYLKNRQQVVVYNGYSSIAYEAKTGVPQGSNLGPLLFLFKRVWCVYMNGVALTNSI</sequence>
<dbReference type="InParanoid" id="A0A5N4A7F0"/>
<dbReference type="EMBL" id="VVIM01000009">
    <property type="protein sequence ID" value="KAB0793256.1"/>
    <property type="molecule type" value="Genomic_DNA"/>
</dbReference>
<evidence type="ECO:0000259" key="1">
    <source>
        <dbReference type="PROSITE" id="PS50878"/>
    </source>
</evidence>
<organism evidence="2 3">
    <name type="scientific">Photinus pyralis</name>
    <name type="common">Common eastern firefly</name>
    <name type="synonym">Lampyris pyralis</name>
    <dbReference type="NCBI Taxonomy" id="7054"/>
    <lineage>
        <taxon>Eukaryota</taxon>
        <taxon>Metazoa</taxon>
        <taxon>Ecdysozoa</taxon>
        <taxon>Arthropoda</taxon>
        <taxon>Hexapoda</taxon>
        <taxon>Insecta</taxon>
        <taxon>Pterygota</taxon>
        <taxon>Neoptera</taxon>
        <taxon>Endopterygota</taxon>
        <taxon>Coleoptera</taxon>
        <taxon>Polyphaga</taxon>
        <taxon>Elateriformia</taxon>
        <taxon>Elateroidea</taxon>
        <taxon>Lampyridae</taxon>
        <taxon>Lampyrinae</taxon>
        <taxon>Photinus</taxon>
    </lineage>
</organism>
<evidence type="ECO:0000313" key="2">
    <source>
        <dbReference type="EMBL" id="KAB0793256.1"/>
    </source>
</evidence>
<dbReference type="Proteomes" id="UP000327044">
    <property type="component" value="Unassembled WGS sequence"/>
</dbReference>
<dbReference type="PROSITE" id="PS50878">
    <property type="entry name" value="RT_POL"/>
    <property type="match status" value="1"/>
</dbReference>
<dbReference type="PANTHER" id="PTHR33332">
    <property type="entry name" value="REVERSE TRANSCRIPTASE DOMAIN-CONTAINING PROTEIN"/>
    <property type="match status" value="1"/>
</dbReference>
<feature type="non-terminal residue" evidence="2">
    <location>
        <position position="1"/>
    </location>
</feature>
<protein>
    <recommendedName>
        <fullName evidence="1">Reverse transcriptase domain-containing protein</fullName>
    </recommendedName>
</protein>
<feature type="domain" description="Reverse transcriptase" evidence="1">
    <location>
        <begin position="1"/>
        <end position="136"/>
    </location>
</feature>
<dbReference type="AlphaFoldDB" id="A0A5N4A7F0"/>
<name>A0A5N4A7F0_PHOPY</name>
<dbReference type="Pfam" id="PF00078">
    <property type="entry name" value="RVT_1"/>
    <property type="match status" value="1"/>
</dbReference>
<accession>A0A5N4A7F0</accession>
<gene>
    <name evidence="2" type="ORF">PPYR_12876</name>
</gene>
<evidence type="ECO:0000313" key="3">
    <source>
        <dbReference type="Proteomes" id="UP000327044"/>
    </source>
</evidence>